<name>F4YDJ6_9CAUD</name>
<accession>F4YDJ6</accession>
<dbReference type="RefSeq" id="YP_007002395.1">
    <property type="nucleotide sequence ID" value="NC_019450.1"/>
</dbReference>
<dbReference type="GeneID" id="14006144"/>
<dbReference type="OrthoDB" id="38506at10239"/>
<organism evidence="1 2">
    <name type="scientific">Pseudomonas phage JG004</name>
    <dbReference type="NCBI Taxonomy" id="757342"/>
    <lineage>
        <taxon>Viruses</taxon>
        <taxon>Duplodnaviria</taxon>
        <taxon>Heunggongvirae</taxon>
        <taxon>Uroviricota</taxon>
        <taxon>Caudoviricetes</taxon>
        <taxon>Vandenendeviridae</taxon>
        <taxon>Skurskavirinae</taxon>
        <taxon>Pakpunavirus</taxon>
        <taxon>Pakpunavirus JG004</taxon>
    </lineage>
</organism>
<evidence type="ECO:0000313" key="2">
    <source>
        <dbReference type="Proteomes" id="UP000008741"/>
    </source>
</evidence>
<reference evidence="1 2" key="1">
    <citation type="journal article" date="2011" name="BMC Microbiol.">
        <title>Sequencing and Characterization of Pseudomonas aeruginosa phage JG004.</title>
        <authorList>
            <person name="Garbe J."/>
            <person name="Bunk B."/>
            <person name="Rohde M."/>
            <person name="Schobert M."/>
        </authorList>
    </citation>
    <scope>NUCLEOTIDE SEQUENCE [LARGE SCALE GENOMIC DNA]</scope>
    <source>
        <strain evidence="1 2">JG004</strain>
    </source>
</reference>
<protein>
    <submittedName>
        <fullName evidence="1">Uncharacterized protein</fullName>
    </submittedName>
</protein>
<gene>
    <name evidence="1" type="ORF">PJG4_145</name>
</gene>
<dbReference type="EMBL" id="GU988610">
    <property type="protein sequence ID" value="ADF58143.1"/>
    <property type="molecule type" value="Genomic_DNA"/>
</dbReference>
<proteinExistence type="predicted"/>
<evidence type="ECO:0000313" key="1">
    <source>
        <dbReference type="EMBL" id="ADF58143.1"/>
    </source>
</evidence>
<dbReference type="Proteomes" id="UP000008741">
    <property type="component" value="Segment"/>
</dbReference>
<dbReference type="KEGG" id="vg:14006144"/>
<keyword evidence="2" id="KW-1185">Reference proteome</keyword>
<sequence length="54" mass="5968">MWDHCAYIKEACQPVLCRFFSIIFLACLDSLCIMTGRRATQAGGRAPETNTEGA</sequence>